<reference evidence="2" key="1">
    <citation type="submission" date="2025-08" db="UniProtKB">
        <authorList>
            <consortium name="Ensembl"/>
        </authorList>
    </citation>
    <scope>IDENTIFICATION</scope>
</reference>
<reference evidence="2" key="2">
    <citation type="submission" date="2025-09" db="UniProtKB">
        <authorList>
            <consortium name="Ensembl"/>
        </authorList>
    </citation>
    <scope>IDENTIFICATION</scope>
</reference>
<evidence type="ECO:0000313" key="3">
    <source>
        <dbReference type="Proteomes" id="UP000472260"/>
    </source>
</evidence>
<keyword evidence="3" id="KW-1185">Reference proteome</keyword>
<dbReference type="AlphaFoldDB" id="A0A671M2Y7"/>
<evidence type="ECO:0000313" key="2">
    <source>
        <dbReference type="Ensembl" id="ENSSANP00000027258.1"/>
    </source>
</evidence>
<proteinExistence type="predicted"/>
<evidence type="ECO:0000256" key="1">
    <source>
        <dbReference type="SAM" id="MobiDB-lite"/>
    </source>
</evidence>
<dbReference type="Ensembl" id="ENSSANT00000029005.1">
    <property type="protein sequence ID" value="ENSSANP00000027258.1"/>
    <property type="gene ID" value="ENSSANG00000013992.1"/>
</dbReference>
<sequence length="83" mass="8994">GPGPITGMRTVSPGAGPMRKPIEDNVVNGNGLKVYIPLDYSSQIVNGTNYVVKVSECFYLFDFELVNSSLKNKGITCMLPNIN</sequence>
<accession>A0A671M2Y7</accession>
<name>A0A671M2Y7_9TELE</name>
<protein>
    <submittedName>
        <fullName evidence="2">Uncharacterized protein</fullName>
    </submittedName>
</protein>
<dbReference type="Proteomes" id="UP000472260">
    <property type="component" value="Unassembled WGS sequence"/>
</dbReference>
<feature type="region of interest" description="Disordered" evidence="1">
    <location>
        <begin position="1"/>
        <end position="20"/>
    </location>
</feature>
<organism evidence="2 3">
    <name type="scientific">Sinocyclocheilus anshuiensis</name>
    <dbReference type="NCBI Taxonomy" id="1608454"/>
    <lineage>
        <taxon>Eukaryota</taxon>
        <taxon>Metazoa</taxon>
        <taxon>Chordata</taxon>
        <taxon>Craniata</taxon>
        <taxon>Vertebrata</taxon>
        <taxon>Euteleostomi</taxon>
        <taxon>Actinopterygii</taxon>
        <taxon>Neopterygii</taxon>
        <taxon>Teleostei</taxon>
        <taxon>Ostariophysi</taxon>
        <taxon>Cypriniformes</taxon>
        <taxon>Cyprinidae</taxon>
        <taxon>Cyprininae</taxon>
        <taxon>Sinocyclocheilus</taxon>
    </lineage>
</organism>